<dbReference type="AlphaFoldDB" id="A0AAP2NVX8"/>
<comment type="caution">
    <text evidence="1">The sequence shown here is derived from an EMBL/GenBank/DDBJ whole genome shotgun (WGS) entry which is preliminary data.</text>
</comment>
<reference evidence="1" key="1">
    <citation type="submission" date="2019-02" db="EMBL/GenBank/DDBJ databases">
        <title>Genomic characterization of isolates from hospital effluents in KZN, South Africa.</title>
        <authorList>
            <person name="Ntshobeni N."/>
            <person name="Allam M."/>
            <person name="Ismail A."/>
            <person name="Amoako D."/>
            <person name="Essack S."/>
            <person name="Chenia H."/>
        </authorList>
    </citation>
    <scope>NUCLEOTIDE SEQUENCE</scope>
    <source>
        <strain evidence="1">AFE97_S1</strain>
    </source>
</reference>
<name>A0AAP2NVX8_PRORE</name>
<dbReference type="Gene3D" id="1.10.260.40">
    <property type="entry name" value="lambda repressor-like DNA-binding domains"/>
    <property type="match status" value="1"/>
</dbReference>
<sequence length="70" mass="8093">MTLNEKLNEMLDVEKIRMAVPQNINWLFVERILKHRKLEKYSLWITTGKILPEAGQISPAIAHSGHTLII</sequence>
<evidence type="ECO:0000313" key="1">
    <source>
        <dbReference type="EMBL" id="MBX6980689.1"/>
    </source>
</evidence>
<dbReference type="EMBL" id="SHDO01000010">
    <property type="protein sequence ID" value="MBX6980689.1"/>
    <property type="molecule type" value="Genomic_DNA"/>
</dbReference>
<accession>A0AAP2NVX8</accession>
<dbReference type="InterPro" id="IPR010982">
    <property type="entry name" value="Lambda_DNA-bd_dom_sf"/>
</dbReference>
<organism evidence="1 2">
    <name type="scientific">Providencia rettgeri</name>
    <dbReference type="NCBI Taxonomy" id="587"/>
    <lineage>
        <taxon>Bacteria</taxon>
        <taxon>Pseudomonadati</taxon>
        <taxon>Pseudomonadota</taxon>
        <taxon>Gammaproteobacteria</taxon>
        <taxon>Enterobacterales</taxon>
        <taxon>Morganellaceae</taxon>
        <taxon>Providencia</taxon>
    </lineage>
</organism>
<protein>
    <submittedName>
        <fullName evidence="1">Uncharacterized protein</fullName>
    </submittedName>
</protein>
<dbReference type="GO" id="GO:0003677">
    <property type="term" value="F:DNA binding"/>
    <property type="evidence" value="ECO:0007669"/>
    <property type="project" value="InterPro"/>
</dbReference>
<gene>
    <name evidence="1" type="ORF">EX242_10500</name>
</gene>
<dbReference type="Proteomes" id="UP000824410">
    <property type="component" value="Unassembled WGS sequence"/>
</dbReference>
<dbReference type="RefSeq" id="WP_131679954.1">
    <property type="nucleotide sequence ID" value="NZ_ABEXOQ020000004.1"/>
</dbReference>
<proteinExistence type="predicted"/>
<evidence type="ECO:0000313" key="2">
    <source>
        <dbReference type="Proteomes" id="UP000824410"/>
    </source>
</evidence>